<feature type="transmembrane region" description="Helical" evidence="1">
    <location>
        <begin position="6"/>
        <end position="26"/>
    </location>
</feature>
<evidence type="ECO:0000313" key="3">
    <source>
        <dbReference type="Proteomes" id="UP000283389"/>
    </source>
</evidence>
<evidence type="ECO:0000313" key="2">
    <source>
        <dbReference type="EMBL" id="ROM56876.1"/>
    </source>
</evidence>
<sequence length="245" mass="27686">MSWVKFGTLLALPGALLSILSMYMVFKDDNKLEADLSYQYDSAPRLFTERLGTISEHLKYTRLYDDIKNAGNGALSHEQINKIVDLSQAPYLALFEAPFERGPDNYPVRLLITLRNTGSKVIKEVHVKLPAKGVVQIRDDSRIDTLKPDLMSSVEIPAIVQNGVYRIWVYFQGDLETLREKDVHIGYSDGVAQVRVSEDVIGLDAYMARYGVFWLAVLTLVYLLLVAIYMLISAYKEDETSPASR</sequence>
<dbReference type="RefSeq" id="WP_122724421.1">
    <property type="nucleotide sequence ID" value="NZ_CAXAQQ010000012.1"/>
</dbReference>
<comment type="caution">
    <text evidence="2">The sequence shown here is derived from an EMBL/GenBank/DDBJ whole genome shotgun (WGS) entry which is preliminary data.</text>
</comment>
<dbReference type="EMBL" id="MOAZ01000002">
    <property type="protein sequence ID" value="ROM56876.1"/>
    <property type="molecule type" value="Genomic_DNA"/>
</dbReference>
<keyword evidence="1" id="KW-1133">Transmembrane helix</keyword>
<proteinExistence type="predicted"/>
<evidence type="ECO:0000256" key="1">
    <source>
        <dbReference type="SAM" id="Phobius"/>
    </source>
</evidence>
<keyword evidence="1" id="KW-0812">Transmembrane</keyword>
<name>A0A423FH06_9PSED</name>
<keyword evidence="1" id="KW-0472">Membrane</keyword>
<protein>
    <submittedName>
        <fullName evidence="2">Uncharacterized protein</fullName>
    </submittedName>
</protein>
<dbReference type="AlphaFoldDB" id="A0A423FH06"/>
<feature type="transmembrane region" description="Helical" evidence="1">
    <location>
        <begin position="212"/>
        <end position="232"/>
    </location>
</feature>
<accession>A0A423FH06</accession>
<gene>
    <name evidence="2" type="ORF">BK649_01430</name>
</gene>
<dbReference type="Proteomes" id="UP000283389">
    <property type="component" value="Unassembled WGS sequence"/>
</dbReference>
<reference evidence="2 3" key="1">
    <citation type="submission" date="2016-10" db="EMBL/GenBank/DDBJ databases">
        <title>Comparative genome analysis of multiple Pseudomonas spp. focuses on biocontrol and plant growth promoting traits.</title>
        <authorList>
            <person name="Tao X.-Y."/>
            <person name="Taylor C.G."/>
        </authorList>
    </citation>
    <scope>NUCLEOTIDE SEQUENCE [LARGE SCALE GENOMIC DNA]</scope>
    <source>
        <strain evidence="2 3">36C8</strain>
    </source>
</reference>
<organism evidence="2 3">
    <name type="scientific">Pseudomonas canadensis</name>
    <dbReference type="NCBI Taxonomy" id="915099"/>
    <lineage>
        <taxon>Bacteria</taxon>
        <taxon>Pseudomonadati</taxon>
        <taxon>Pseudomonadota</taxon>
        <taxon>Gammaproteobacteria</taxon>
        <taxon>Pseudomonadales</taxon>
        <taxon>Pseudomonadaceae</taxon>
        <taxon>Pseudomonas</taxon>
    </lineage>
</organism>